<protein>
    <submittedName>
        <fullName evidence="1">Uncharacterized protein</fullName>
    </submittedName>
</protein>
<sequence>MASTTAVTSGDSRASAQPCTLRFDTAYTIFQRFLQLYGKHNPLIREMELEDFVSLVRALKRAMSTPSYVIVFSPEPPRRLYDHLVLWYPIYCSKDNEGEDAAKPDYCNLKHNDVMVYMTWAISAETTRPADRTSRFKCPICADGPGSIRGYIPRLHILNSELVNRVNDFELEAHNGALIDAMEVEAYEFHHLEKQ</sequence>
<dbReference type="EMBL" id="KN846956">
    <property type="protein sequence ID" value="KIW72489.1"/>
    <property type="molecule type" value="Genomic_DNA"/>
</dbReference>
<dbReference type="HOGENOM" id="CLU_1396136_0_0_1"/>
<keyword evidence="2" id="KW-1185">Reference proteome</keyword>
<organism evidence="1 2">
    <name type="scientific">Phialophora macrospora</name>
    <dbReference type="NCBI Taxonomy" id="1851006"/>
    <lineage>
        <taxon>Eukaryota</taxon>
        <taxon>Fungi</taxon>
        <taxon>Dikarya</taxon>
        <taxon>Ascomycota</taxon>
        <taxon>Pezizomycotina</taxon>
        <taxon>Eurotiomycetes</taxon>
        <taxon>Chaetothyriomycetidae</taxon>
        <taxon>Chaetothyriales</taxon>
        <taxon>Herpotrichiellaceae</taxon>
        <taxon>Phialophora</taxon>
    </lineage>
</organism>
<gene>
    <name evidence="1" type="ORF">PV04_00676</name>
</gene>
<reference evidence="1 2" key="1">
    <citation type="submission" date="2015-01" db="EMBL/GenBank/DDBJ databases">
        <title>The Genome Sequence of Capronia semiimmersa CBS27337.</title>
        <authorList>
            <consortium name="The Broad Institute Genomics Platform"/>
            <person name="Cuomo C."/>
            <person name="de Hoog S."/>
            <person name="Gorbushina A."/>
            <person name="Stielow B."/>
            <person name="Teixiera M."/>
            <person name="Abouelleil A."/>
            <person name="Chapman S.B."/>
            <person name="Priest M."/>
            <person name="Young S.K."/>
            <person name="Wortman J."/>
            <person name="Nusbaum C."/>
            <person name="Birren B."/>
        </authorList>
    </citation>
    <scope>NUCLEOTIDE SEQUENCE [LARGE SCALE GENOMIC DNA]</scope>
    <source>
        <strain evidence="1 2">CBS 27337</strain>
    </source>
</reference>
<name>A0A0D2GJF8_9EURO</name>
<evidence type="ECO:0000313" key="2">
    <source>
        <dbReference type="Proteomes" id="UP000054266"/>
    </source>
</evidence>
<accession>A0A0D2GJF8</accession>
<dbReference type="AlphaFoldDB" id="A0A0D2GJF8"/>
<dbReference type="Proteomes" id="UP000054266">
    <property type="component" value="Unassembled WGS sequence"/>
</dbReference>
<proteinExistence type="predicted"/>
<evidence type="ECO:0000313" key="1">
    <source>
        <dbReference type="EMBL" id="KIW72489.1"/>
    </source>
</evidence>